<gene>
    <name evidence="2" type="ORF">V5J35_002906</name>
</gene>
<sequence>MKLFLNQTSPYARAVRILIVERGLEDKVELCWCDPWNDDAQLLEANPAGRVPALVTDSGTPISESLLIASYIDSLNSEVSSDNKEDVMHLAGVGQGLMEAAFALVITHKYIDEGNNPSVLTKRRFSVIERSLLHLEQNIAHFGHHDLSMGTIIVAVALDYLAFRLPELGVAKQYPALEAWRAGVANRPSFKTTAFG</sequence>
<dbReference type="PROSITE" id="PS50404">
    <property type="entry name" value="GST_NTER"/>
    <property type="match status" value="1"/>
</dbReference>
<dbReference type="RefSeq" id="WP_354007848.1">
    <property type="nucleotide sequence ID" value="NZ_JBEWTA010000001.1"/>
</dbReference>
<dbReference type="EMBL" id="JBEWTB010000002">
    <property type="protein sequence ID" value="MET4757714.1"/>
    <property type="molecule type" value="Genomic_DNA"/>
</dbReference>
<dbReference type="Gene3D" id="3.40.30.10">
    <property type="entry name" value="Glutaredoxin"/>
    <property type="match status" value="1"/>
</dbReference>
<dbReference type="InterPro" id="IPR050983">
    <property type="entry name" value="GST_Omega/HSP26"/>
</dbReference>
<proteinExistence type="predicted"/>
<name>A0ABV2SK32_9GAMM</name>
<evidence type="ECO:0000313" key="2">
    <source>
        <dbReference type="EMBL" id="MET4757714.1"/>
    </source>
</evidence>
<dbReference type="GO" id="GO:0004364">
    <property type="term" value="F:glutathione transferase activity"/>
    <property type="evidence" value="ECO:0007669"/>
    <property type="project" value="UniProtKB-EC"/>
</dbReference>
<dbReference type="EC" id="2.5.1.18" evidence="2"/>
<organism evidence="2 3">
    <name type="scientific">Endozoicomonas lisbonensis</name>
    <dbReference type="NCBI Taxonomy" id="3120522"/>
    <lineage>
        <taxon>Bacteria</taxon>
        <taxon>Pseudomonadati</taxon>
        <taxon>Pseudomonadota</taxon>
        <taxon>Gammaproteobacteria</taxon>
        <taxon>Oceanospirillales</taxon>
        <taxon>Endozoicomonadaceae</taxon>
        <taxon>Endozoicomonas</taxon>
    </lineage>
</organism>
<feature type="domain" description="GST N-terminal" evidence="1">
    <location>
        <begin position="1"/>
        <end position="80"/>
    </location>
</feature>
<dbReference type="InterPro" id="IPR036249">
    <property type="entry name" value="Thioredoxin-like_sf"/>
</dbReference>
<dbReference type="SUPFAM" id="SSF52833">
    <property type="entry name" value="Thioredoxin-like"/>
    <property type="match status" value="1"/>
</dbReference>
<dbReference type="Proteomes" id="UP001549366">
    <property type="component" value="Unassembled WGS sequence"/>
</dbReference>
<evidence type="ECO:0000259" key="1">
    <source>
        <dbReference type="PROSITE" id="PS50404"/>
    </source>
</evidence>
<dbReference type="PANTHER" id="PTHR43968:SF6">
    <property type="entry name" value="GLUTATHIONE S-TRANSFERASE OMEGA"/>
    <property type="match status" value="1"/>
</dbReference>
<protein>
    <submittedName>
        <fullName evidence="2">Glutathione S-transferase</fullName>
        <ecNumber evidence="2">2.5.1.18</ecNumber>
    </submittedName>
</protein>
<dbReference type="Gene3D" id="1.20.1050.10">
    <property type="match status" value="1"/>
</dbReference>
<keyword evidence="2" id="KW-0808">Transferase</keyword>
<dbReference type="InterPro" id="IPR004045">
    <property type="entry name" value="Glutathione_S-Trfase_N"/>
</dbReference>
<dbReference type="CDD" id="cd03049">
    <property type="entry name" value="GST_N_3"/>
    <property type="match status" value="1"/>
</dbReference>
<keyword evidence="3" id="KW-1185">Reference proteome</keyword>
<dbReference type="InterPro" id="IPR036282">
    <property type="entry name" value="Glutathione-S-Trfase_C_sf"/>
</dbReference>
<accession>A0ABV2SK32</accession>
<dbReference type="PANTHER" id="PTHR43968">
    <property type="match status" value="1"/>
</dbReference>
<dbReference type="Pfam" id="PF13409">
    <property type="entry name" value="GST_N_2"/>
    <property type="match status" value="1"/>
</dbReference>
<comment type="caution">
    <text evidence="2">The sequence shown here is derived from an EMBL/GenBank/DDBJ whole genome shotgun (WGS) entry which is preliminary data.</text>
</comment>
<evidence type="ECO:0000313" key="3">
    <source>
        <dbReference type="Proteomes" id="UP001549366"/>
    </source>
</evidence>
<dbReference type="SUPFAM" id="SSF47616">
    <property type="entry name" value="GST C-terminal domain-like"/>
    <property type="match status" value="1"/>
</dbReference>
<reference evidence="2 3" key="1">
    <citation type="submission" date="2024-06" db="EMBL/GenBank/DDBJ databases">
        <title>Genomic Encyclopedia of Type Strains, Phase V (KMG-V): Genome sequencing to study the core and pangenomes of soil and plant-associated prokaryotes.</title>
        <authorList>
            <person name="Whitman W."/>
        </authorList>
    </citation>
    <scope>NUCLEOTIDE SEQUENCE [LARGE SCALE GENOMIC DNA]</scope>
    <source>
        <strain evidence="2 3">NE40</strain>
    </source>
</reference>